<dbReference type="AlphaFoldDB" id="A0A1Y1JDQ9"/>
<evidence type="ECO:0000313" key="2">
    <source>
        <dbReference type="Proteomes" id="UP000195521"/>
    </source>
</evidence>
<gene>
    <name evidence="1" type="ORF">PGO_082350</name>
</gene>
<keyword evidence="2" id="KW-1185">Reference proteome</keyword>
<dbReference type="OMA" id="YPNEAQM"/>
<protein>
    <submittedName>
        <fullName evidence="1">Uncharacterized protein</fullName>
    </submittedName>
</protein>
<comment type="caution">
    <text evidence="1">The sequence shown here is derived from an EMBL/GenBank/DDBJ whole genome shotgun (WGS) entry which is preliminary data.</text>
</comment>
<reference evidence="2" key="1">
    <citation type="submission" date="2017-04" db="EMBL/GenBank/DDBJ databases">
        <title>Plasmodium gonderi genome.</title>
        <authorList>
            <person name="Arisue N."/>
            <person name="Honma H."/>
            <person name="Kawai S."/>
            <person name="Tougan T."/>
            <person name="Tanabe K."/>
            <person name="Horii T."/>
        </authorList>
    </citation>
    <scope>NUCLEOTIDE SEQUENCE [LARGE SCALE GENOMIC DNA]</scope>
    <source>
        <strain evidence="2">ATCC 30045</strain>
    </source>
</reference>
<accession>A0A1Y1JDQ9</accession>
<proteinExistence type="predicted"/>
<evidence type="ECO:0000313" key="1">
    <source>
        <dbReference type="EMBL" id="GAW80669.1"/>
    </source>
</evidence>
<dbReference type="OrthoDB" id="377882at2759"/>
<organism evidence="1 2">
    <name type="scientific">Plasmodium gonderi</name>
    <dbReference type="NCBI Taxonomy" id="77519"/>
    <lineage>
        <taxon>Eukaryota</taxon>
        <taxon>Sar</taxon>
        <taxon>Alveolata</taxon>
        <taxon>Apicomplexa</taxon>
        <taxon>Aconoidasida</taxon>
        <taxon>Haemosporida</taxon>
        <taxon>Plasmodiidae</taxon>
        <taxon>Plasmodium</taxon>
        <taxon>Plasmodium (Plasmodium)</taxon>
    </lineage>
</organism>
<dbReference type="GeneID" id="39747384"/>
<dbReference type="RefSeq" id="XP_028543258.1">
    <property type="nucleotide sequence ID" value="XM_028687457.1"/>
</dbReference>
<dbReference type="EMBL" id="BDQF01000009">
    <property type="protein sequence ID" value="GAW80669.1"/>
    <property type="molecule type" value="Genomic_DNA"/>
</dbReference>
<sequence length="299" mass="34470">MERINFIILFSYITLFIQYASVYSFNQSKGKGNNVDVLGTTTRSPKANEEERYFKARESMDEITNARKERNGFKIRKNVNKLYSTLYPNEMEMEEEIRENQGYNEHVKNNMGKYSKHEIQDKNKDYDILKSSTYGTAGRNGNEVVRHNRGRVHFPNGNIMNKELSGSYLVSPGEFLHNNSIIVEGSNNEDETTIANNSINAEGTSNGETRIITSSWGGGGGGGNNDKYITDKKNALHILGSSEKMKSESKFAMVDYLKDFFQNSEYMKKFQRFIEIFFNKYDQRVLESTIFFNFDETLF</sequence>
<name>A0A1Y1JDQ9_PLAGO</name>
<dbReference type="Proteomes" id="UP000195521">
    <property type="component" value="Unassembled WGS sequence"/>
</dbReference>